<accession>A0ABV0ST88</accession>
<evidence type="ECO:0000256" key="2">
    <source>
        <dbReference type="PROSITE-ProRule" id="PRU00192"/>
    </source>
</evidence>
<evidence type="ECO:0008006" key="8">
    <source>
        <dbReference type="Google" id="ProtNLM"/>
    </source>
</evidence>
<dbReference type="InterPro" id="IPR036028">
    <property type="entry name" value="SH3-like_dom_sf"/>
</dbReference>
<dbReference type="SUPFAM" id="SSF103657">
    <property type="entry name" value="BAR/IMD domain-like"/>
    <property type="match status" value="1"/>
</dbReference>
<dbReference type="PROSITE" id="PS51741">
    <property type="entry name" value="F_BAR"/>
    <property type="match status" value="1"/>
</dbReference>
<dbReference type="SUPFAM" id="SSF50044">
    <property type="entry name" value="SH3-domain"/>
    <property type="match status" value="1"/>
</dbReference>
<evidence type="ECO:0000259" key="4">
    <source>
        <dbReference type="PROSITE" id="PS50002"/>
    </source>
</evidence>
<dbReference type="Gene3D" id="2.30.30.40">
    <property type="entry name" value="SH3 Domains"/>
    <property type="match status" value="1"/>
</dbReference>
<gene>
    <name evidence="6" type="ORF">ILYODFUR_001025</name>
</gene>
<keyword evidence="3" id="KW-0175">Coiled coil</keyword>
<keyword evidence="7" id="KW-1185">Reference proteome</keyword>
<dbReference type="PRINTS" id="PR00452">
    <property type="entry name" value="SH3DOMAIN"/>
</dbReference>
<comment type="caution">
    <text evidence="6">The sequence shown here is derived from an EMBL/GenBank/DDBJ whole genome shotgun (WGS) entry which is preliminary data.</text>
</comment>
<dbReference type="EMBL" id="JAHRIQ010011629">
    <property type="protein sequence ID" value="MEQ2223815.1"/>
    <property type="molecule type" value="Genomic_DNA"/>
</dbReference>
<organism evidence="6 7">
    <name type="scientific">Ilyodon furcidens</name>
    <name type="common">goldbreast splitfin</name>
    <dbReference type="NCBI Taxonomy" id="33524"/>
    <lineage>
        <taxon>Eukaryota</taxon>
        <taxon>Metazoa</taxon>
        <taxon>Chordata</taxon>
        <taxon>Craniata</taxon>
        <taxon>Vertebrata</taxon>
        <taxon>Euteleostomi</taxon>
        <taxon>Actinopterygii</taxon>
        <taxon>Neopterygii</taxon>
        <taxon>Teleostei</taxon>
        <taxon>Neoteleostei</taxon>
        <taxon>Acanthomorphata</taxon>
        <taxon>Ovalentaria</taxon>
        <taxon>Atherinomorphae</taxon>
        <taxon>Cyprinodontiformes</taxon>
        <taxon>Goodeidae</taxon>
        <taxon>Ilyodon</taxon>
    </lineage>
</organism>
<sequence length="238" mass="26802">INNKSKQCREAAVEAEKQYKSNIEQLDQIRQEWESTHIETCEMFQQQEEDRISVTRNALWVHCNQLSMQCVKDDECCENVRKSLENCDINTDNNNFVEMKKCNPTPPAPIEYQNYYANNASVQRNGSAGFVEGVKKRFSNLLPGSCTFGSKLNINEGVSEQPAGTSDGVYASIPGIQPYQQSSKEYRAQYDYVAQGEDELSMSVGDVVVVIDEGDDGWWRVQRNGLSGLVPGSYLAKE</sequence>
<keyword evidence="1 2" id="KW-0728">SH3 domain</keyword>
<dbReference type="SMART" id="SM00326">
    <property type="entry name" value="SH3"/>
    <property type="match status" value="1"/>
</dbReference>
<dbReference type="Proteomes" id="UP001482620">
    <property type="component" value="Unassembled WGS sequence"/>
</dbReference>
<dbReference type="InterPro" id="IPR001452">
    <property type="entry name" value="SH3_domain"/>
</dbReference>
<dbReference type="CDD" id="cd11824">
    <property type="entry name" value="SH3_PSTPIP1"/>
    <property type="match status" value="1"/>
</dbReference>
<dbReference type="PROSITE" id="PS50002">
    <property type="entry name" value="SH3"/>
    <property type="match status" value="1"/>
</dbReference>
<proteinExistence type="predicted"/>
<evidence type="ECO:0000313" key="6">
    <source>
        <dbReference type="EMBL" id="MEQ2223815.1"/>
    </source>
</evidence>
<protein>
    <recommendedName>
        <fullName evidence="8">Proline-serine-threonine phosphatase interacting protein 1a</fullName>
    </recommendedName>
</protein>
<dbReference type="PANTHER" id="PTHR23065:SF51">
    <property type="entry name" value="PROLINE-SERINE-THREONINE PHOSPHATASE-INTERACTING PROTEIN 1"/>
    <property type="match status" value="1"/>
</dbReference>
<evidence type="ECO:0000256" key="3">
    <source>
        <dbReference type="PROSITE-ProRule" id="PRU01077"/>
    </source>
</evidence>
<dbReference type="Gene3D" id="1.20.1270.60">
    <property type="entry name" value="Arfaptin homology (AH) domain/BAR domain"/>
    <property type="match status" value="1"/>
</dbReference>
<dbReference type="PANTHER" id="PTHR23065">
    <property type="entry name" value="PROLINE-SERINE-THREONINE PHOSPHATASE INTERACTING PROTEIN 1"/>
    <property type="match status" value="1"/>
</dbReference>
<reference evidence="6 7" key="1">
    <citation type="submission" date="2021-06" db="EMBL/GenBank/DDBJ databases">
        <authorList>
            <person name="Palmer J.M."/>
        </authorList>
    </citation>
    <scope>NUCLEOTIDE SEQUENCE [LARGE SCALE GENOMIC DNA]</scope>
    <source>
        <strain evidence="7">if_2019</strain>
        <tissue evidence="6">Muscle</tissue>
    </source>
</reference>
<name>A0ABV0ST88_9TELE</name>
<dbReference type="InterPro" id="IPR030777">
    <property type="entry name" value="PSTPIP1_SH3"/>
</dbReference>
<evidence type="ECO:0000259" key="5">
    <source>
        <dbReference type="PROSITE" id="PS51741"/>
    </source>
</evidence>
<dbReference type="InterPro" id="IPR027267">
    <property type="entry name" value="AH/BAR_dom_sf"/>
</dbReference>
<dbReference type="InterPro" id="IPR031160">
    <property type="entry name" value="F_BAR_dom"/>
</dbReference>
<dbReference type="Pfam" id="PF14604">
    <property type="entry name" value="SH3_9"/>
    <property type="match status" value="1"/>
</dbReference>
<feature type="non-terminal residue" evidence="6">
    <location>
        <position position="1"/>
    </location>
</feature>
<evidence type="ECO:0000313" key="7">
    <source>
        <dbReference type="Proteomes" id="UP001482620"/>
    </source>
</evidence>
<evidence type="ECO:0000256" key="1">
    <source>
        <dbReference type="ARBA" id="ARBA00022443"/>
    </source>
</evidence>
<feature type="domain" description="F-BAR" evidence="5">
    <location>
        <begin position="1"/>
        <end position="92"/>
    </location>
</feature>
<feature type="domain" description="SH3" evidence="4">
    <location>
        <begin position="181"/>
        <end position="238"/>
    </location>
</feature>